<dbReference type="PANTHER" id="PTHR12585">
    <property type="entry name" value="SCC1 / RAD21 FAMILY MEMBER"/>
    <property type="match status" value="1"/>
</dbReference>
<dbReference type="GO" id="GO:0003682">
    <property type="term" value="F:chromatin binding"/>
    <property type="evidence" value="ECO:0007669"/>
    <property type="project" value="TreeGrafter"/>
</dbReference>
<dbReference type="GO" id="GO:0008278">
    <property type="term" value="C:cohesin complex"/>
    <property type="evidence" value="ECO:0007669"/>
    <property type="project" value="InterPro"/>
</dbReference>
<accession>A0A1B0A3Y3</accession>
<keyword evidence="2" id="KW-0539">Nucleus</keyword>
<keyword evidence="6" id="KW-1185">Reference proteome</keyword>
<dbReference type="VEuPathDB" id="VectorBase:GPAI033708"/>
<comment type="subcellular location">
    <subcellularLocation>
        <location evidence="1">Nucleus</location>
    </subcellularLocation>
</comment>
<evidence type="ECO:0000256" key="3">
    <source>
        <dbReference type="SAM" id="MobiDB-lite"/>
    </source>
</evidence>
<dbReference type="STRING" id="7398.A0A1B0A3Y3"/>
<dbReference type="AlphaFoldDB" id="A0A1B0A3Y3"/>
<dbReference type="GO" id="GO:1990414">
    <property type="term" value="P:replication-born double-strand break repair via sister chromatid exchange"/>
    <property type="evidence" value="ECO:0007669"/>
    <property type="project" value="TreeGrafter"/>
</dbReference>
<organism evidence="5 6">
    <name type="scientific">Glossina pallidipes</name>
    <name type="common">Tsetse fly</name>
    <dbReference type="NCBI Taxonomy" id="7398"/>
    <lineage>
        <taxon>Eukaryota</taxon>
        <taxon>Metazoa</taxon>
        <taxon>Ecdysozoa</taxon>
        <taxon>Arthropoda</taxon>
        <taxon>Hexapoda</taxon>
        <taxon>Insecta</taxon>
        <taxon>Pterygota</taxon>
        <taxon>Neoptera</taxon>
        <taxon>Endopterygota</taxon>
        <taxon>Diptera</taxon>
        <taxon>Brachycera</taxon>
        <taxon>Muscomorpha</taxon>
        <taxon>Hippoboscoidea</taxon>
        <taxon>Glossinidae</taxon>
        <taxon>Glossina</taxon>
    </lineage>
</organism>
<feature type="domain" description="Rad21/Rec8-like protein N-terminal" evidence="4">
    <location>
        <begin position="12"/>
        <end position="102"/>
    </location>
</feature>
<dbReference type="PANTHER" id="PTHR12585:SF69">
    <property type="entry name" value="FI11703P"/>
    <property type="match status" value="1"/>
</dbReference>
<reference evidence="5" key="2">
    <citation type="submission" date="2020-05" db="UniProtKB">
        <authorList>
            <consortium name="EnsemblMetazoa"/>
        </authorList>
    </citation>
    <scope>IDENTIFICATION</scope>
    <source>
        <strain evidence="5">IAEA</strain>
    </source>
</reference>
<evidence type="ECO:0000313" key="6">
    <source>
        <dbReference type="Proteomes" id="UP000092445"/>
    </source>
</evidence>
<reference evidence="6" key="1">
    <citation type="submission" date="2014-03" db="EMBL/GenBank/DDBJ databases">
        <authorList>
            <person name="Aksoy S."/>
            <person name="Warren W."/>
            <person name="Wilson R.K."/>
        </authorList>
    </citation>
    <scope>NUCLEOTIDE SEQUENCE [LARGE SCALE GENOMIC DNA]</scope>
    <source>
        <strain evidence="6">IAEA</strain>
    </source>
</reference>
<dbReference type="InterPro" id="IPR006910">
    <property type="entry name" value="Rad21_Rec8_N"/>
</dbReference>
<evidence type="ECO:0000259" key="4">
    <source>
        <dbReference type="Pfam" id="PF04825"/>
    </source>
</evidence>
<dbReference type="Pfam" id="PF04825">
    <property type="entry name" value="Rad21_Rec8_N"/>
    <property type="match status" value="1"/>
</dbReference>
<evidence type="ECO:0000256" key="1">
    <source>
        <dbReference type="ARBA" id="ARBA00004123"/>
    </source>
</evidence>
<dbReference type="GO" id="GO:0005634">
    <property type="term" value="C:nucleus"/>
    <property type="evidence" value="ECO:0007669"/>
    <property type="project" value="UniProtKB-SubCell"/>
</dbReference>
<evidence type="ECO:0000256" key="2">
    <source>
        <dbReference type="ARBA" id="ARBA00023242"/>
    </source>
</evidence>
<dbReference type="Proteomes" id="UP000092445">
    <property type="component" value="Unassembled WGS sequence"/>
</dbReference>
<dbReference type="EnsemblMetazoa" id="GPAI033708-RA">
    <property type="protein sequence ID" value="GPAI033708-PA"/>
    <property type="gene ID" value="GPAI033708"/>
</dbReference>
<feature type="region of interest" description="Disordered" evidence="3">
    <location>
        <begin position="314"/>
        <end position="338"/>
    </location>
</feature>
<name>A0A1B0A3Y3_GLOPL</name>
<dbReference type="InterPro" id="IPR039781">
    <property type="entry name" value="Rad21/Rec8-like"/>
</dbReference>
<feature type="compositionally biased region" description="Polar residues" evidence="3">
    <location>
        <begin position="314"/>
        <end position="332"/>
    </location>
</feature>
<dbReference type="GO" id="GO:0007062">
    <property type="term" value="P:sister chromatid cohesion"/>
    <property type="evidence" value="ECO:0007669"/>
    <property type="project" value="InterPro"/>
</dbReference>
<evidence type="ECO:0000313" key="5">
    <source>
        <dbReference type="EnsemblMetazoa" id="GPAI033708-PA"/>
    </source>
</evidence>
<proteinExistence type="predicted"/>
<protein>
    <recommendedName>
        <fullName evidence="4">Rad21/Rec8-like protein N-terminal domain-containing protein</fullName>
    </recommendedName>
</protein>
<sequence length="602" mass="70177">MEGRNGITPFHKGPFAASWLAATSSKYHDTDIDVVEICNKLLRNFDPKVRKPFDRKERRLCSVNQKSVVPFRMFSQLFYGTLKIYQQQVDNLLKSTENLLKESDICGAKIIKNLKRKSASDLDHGGKNKRRRFLAKSQISKNTFLTTNYNYLFDDMENLTKQTLTDSITEISTHLESSKFTGARQVTQLQIREFTVREINTQTYYELEDDYGFGKIINQGHEDSKQINDFISNPGNEIEIPNQDDRRVCKRKSECQNLSEKRRYLSFDSDNESFALSQTIFNALASPQRSIGRKRSEKYDDEIESLQDSNASAISHPQNCNGSVLNRNNTPQKRFHGERDKMTNAKKKPRLSKLIIDECTKLDADEMRKQVLNFDIGRTDSIRASWRQKMYLENKKPLNAETLLTRFNRRSINMILNLKRKICLQDDVFREYYISLIRSILKTESPEDYATEIYAKWQTNGKLKPKTKFQKNNENSLLLSPQANHFKVENDNNELQDDMNNNNFTSNQTTGLEMNREDWQAYGVMIKLLDIWRYSNVSKIDAIEFCLTPKYRSHKALAFYSLLFLAAKQFIEITKRKNSIEMDEIKLGSLSEKLINGHYHIN</sequence>